<dbReference type="OrthoDB" id="945117at2"/>
<dbReference type="InterPro" id="IPR027385">
    <property type="entry name" value="Beta-barrel_OMP"/>
</dbReference>
<organism evidence="4 5">
    <name type="scientific">Pelobium manganitolerans</name>
    <dbReference type="NCBI Taxonomy" id="1842495"/>
    <lineage>
        <taxon>Bacteria</taxon>
        <taxon>Pseudomonadati</taxon>
        <taxon>Bacteroidota</taxon>
        <taxon>Sphingobacteriia</taxon>
        <taxon>Sphingobacteriales</taxon>
        <taxon>Sphingobacteriaceae</taxon>
        <taxon>Pelobium</taxon>
    </lineage>
</organism>
<dbReference type="SUPFAM" id="SSF56925">
    <property type="entry name" value="OMPA-like"/>
    <property type="match status" value="1"/>
</dbReference>
<evidence type="ECO:0000256" key="1">
    <source>
        <dbReference type="ARBA" id="ARBA00022729"/>
    </source>
</evidence>
<evidence type="ECO:0000259" key="3">
    <source>
        <dbReference type="Pfam" id="PF13505"/>
    </source>
</evidence>
<name>A0A419S411_9SPHI</name>
<dbReference type="EMBL" id="MBTA01000026">
    <property type="protein sequence ID" value="RKD14404.1"/>
    <property type="molecule type" value="Genomic_DNA"/>
</dbReference>
<sequence length="210" mass="22323">MKKVFALLAVGLGLAVSASAQDFGFKKGDVLLEGSVGFSVEDNKNTEEKVTSFNFVPKAGYFISDKVAIGLGLGFVSTKDEDYSTGGSTDKTNSFGIGVFGRYYFLEIGKRFKTYGEAGLGYSYIKSETEVAGNTVEGPKTNTIDFNVGVGANYFITERLALNVGLTNLINIGSSKVDASGAKATTNYGVQLGSINNIFDMATFGLAYKF</sequence>
<reference evidence="4 5" key="1">
    <citation type="submission" date="2016-07" db="EMBL/GenBank/DDBJ databases">
        <title>Genome of Pelobium manganitolerans.</title>
        <authorList>
            <person name="Wu S."/>
            <person name="Wang G."/>
        </authorList>
    </citation>
    <scope>NUCLEOTIDE SEQUENCE [LARGE SCALE GENOMIC DNA]</scope>
    <source>
        <strain evidence="4 5">YS-25</strain>
    </source>
</reference>
<dbReference type="Proteomes" id="UP000283433">
    <property type="component" value="Unassembled WGS sequence"/>
</dbReference>
<feature type="chain" id="PRO_5019269609" description="Outer membrane protein beta-barrel domain-containing protein" evidence="2">
    <location>
        <begin position="21"/>
        <end position="210"/>
    </location>
</feature>
<dbReference type="Pfam" id="PF13505">
    <property type="entry name" value="OMP_b-brl"/>
    <property type="match status" value="1"/>
</dbReference>
<dbReference type="AlphaFoldDB" id="A0A419S411"/>
<evidence type="ECO:0000313" key="5">
    <source>
        <dbReference type="Proteomes" id="UP000283433"/>
    </source>
</evidence>
<accession>A0A419S411</accession>
<comment type="caution">
    <text evidence="4">The sequence shown here is derived from an EMBL/GenBank/DDBJ whole genome shotgun (WGS) entry which is preliminary data.</text>
</comment>
<protein>
    <recommendedName>
        <fullName evidence="3">Outer membrane protein beta-barrel domain-containing protein</fullName>
    </recommendedName>
</protein>
<keyword evidence="1 2" id="KW-0732">Signal</keyword>
<keyword evidence="5" id="KW-1185">Reference proteome</keyword>
<feature type="signal peptide" evidence="2">
    <location>
        <begin position="1"/>
        <end position="20"/>
    </location>
</feature>
<feature type="domain" description="Outer membrane protein beta-barrel" evidence="3">
    <location>
        <begin position="7"/>
        <end position="186"/>
    </location>
</feature>
<evidence type="ECO:0000313" key="4">
    <source>
        <dbReference type="EMBL" id="RKD14404.1"/>
    </source>
</evidence>
<dbReference type="InterPro" id="IPR011250">
    <property type="entry name" value="OMP/PagP_B-barrel"/>
</dbReference>
<dbReference type="RefSeq" id="WP_120182408.1">
    <property type="nucleotide sequence ID" value="NZ_CBINCU010000034.1"/>
</dbReference>
<proteinExistence type="predicted"/>
<evidence type="ECO:0000256" key="2">
    <source>
        <dbReference type="SAM" id="SignalP"/>
    </source>
</evidence>
<dbReference type="Gene3D" id="2.40.160.20">
    <property type="match status" value="1"/>
</dbReference>
<gene>
    <name evidence="4" type="ORF">BCY91_07980</name>
</gene>